<evidence type="ECO:0000256" key="5">
    <source>
        <dbReference type="ARBA" id="ARBA00022691"/>
    </source>
</evidence>
<dbReference type="InterPro" id="IPR041698">
    <property type="entry name" value="Methyltransf_25"/>
</dbReference>
<gene>
    <name evidence="12" type="primary">rlmC</name>
    <name evidence="12" type="ORF">GCM10009606_19420</name>
</gene>
<keyword evidence="7" id="KW-0408">Iron</keyword>
<feature type="active site" description="Nucleophile" evidence="9">
    <location>
        <position position="337"/>
    </location>
</feature>
<feature type="binding site" evidence="9">
    <location>
        <position position="267"/>
    </location>
    <ligand>
        <name>S-adenosyl-L-methionine</name>
        <dbReference type="ChEBI" id="CHEBI:59789"/>
    </ligand>
</feature>
<keyword evidence="13" id="KW-1185">Reference proteome</keyword>
<dbReference type="NCBIfam" id="NF002909">
    <property type="entry name" value="PRK03522.2-1"/>
    <property type="match status" value="1"/>
</dbReference>
<evidence type="ECO:0000313" key="13">
    <source>
        <dbReference type="Proteomes" id="UP001499979"/>
    </source>
</evidence>
<evidence type="ECO:0000256" key="4">
    <source>
        <dbReference type="ARBA" id="ARBA00022679"/>
    </source>
</evidence>
<dbReference type="Gene3D" id="3.40.50.150">
    <property type="entry name" value="Vaccinia Virus protein VP39"/>
    <property type="match status" value="1"/>
</dbReference>
<dbReference type="Pfam" id="PF13649">
    <property type="entry name" value="Methyltransf_25"/>
    <property type="match status" value="1"/>
</dbReference>
<dbReference type="RefSeq" id="WP_343907304.1">
    <property type="nucleotide sequence ID" value="NZ_BAAAJE010000006.1"/>
</dbReference>
<proteinExistence type="inferred from homology"/>
<feature type="active site" evidence="10">
    <location>
        <position position="337"/>
    </location>
</feature>
<evidence type="ECO:0000256" key="8">
    <source>
        <dbReference type="ARBA" id="ARBA00023014"/>
    </source>
</evidence>
<sequence length="378" mass="40551">MPQVQLCHHFDAGRCRSCTWLGTPYDVQLVAKQRQVEDLLAGHGLADASWLPPVASAQLGFRNKAKMVVHGTVEAPTLGILNPAGAGVDLRDCPLHTPGIRAALRVLAAFVTRAALTPYDVPTRRGELKHLLVTESPDGELMVRFVLRSQEPVARIRKHLAGLRSELPTLAVASVNLQPEHKAILEGDREIPLTEQETLTMRVDGLALHLRPQSFFQTNTAMAAELYRLGRSWVGSVAPATVWDLYCGVGGFALAIAGTGAAVTGIEISPEAVASARLSAADLPDVRFEVGDATAYAAAAGAPPDLVVVNPPRRGIGPELAGWLESSGVRHVLYSSCNAQTLAKDLDAMPSLRPVRGQLLDMFPNTAHYEVLTLLERS</sequence>
<protein>
    <submittedName>
        <fullName evidence="12">23S rRNA (Uracil(747)-C(5))-methyltransferase RlmC</fullName>
    </submittedName>
</protein>
<feature type="domain" description="Methyltransferase" evidence="11">
    <location>
        <begin position="242"/>
        <end position="309"/>
    </location>
</feature>
<dbReference type="Proteomes" id="UP001499979">
    <property type="component" value="Unassembled WGS sequence"/>
</dbReference>
<dbReference type="InterPro" id="IPR030390">
    <property type="entry name" value="MeTrfase_TrmA_AS"/>
</dbReference>
<evidence type="ECO:0000256" key="9">
    <source>
        <dbReference type="PROSITE-ProRule" id="PRU01024"/>
    </source>
</evidence>
<name>A0ABN1UCH5_9ACTN</name>
<dbReference type="PANTHER" id="PTHR11061:SF30">
    <property type="entry name" value="TRNA (URACIL(54)-C(5))-METHYLTRANSFERASE"/>
    <property type="match status" value="1"/>
</dbReference>
<dbReference type="Gene3D" id="2.40.50.1070">
    <property type="match status" value="1"/>
</dbReference>
<feature type="binding site" evidence="9">
    <location>
        <position position="246"/>
    </location>
    <ligand>
        <name>S-adenosyl-L-methionine</name>
        <dbReference type="ChEBI" id="CHEBI:59789"/>
    </ligand>
</feature>
<accession>A0ABN1UCH5</accession>
<evidence type="ECO:0000256" key="10">
    <source>
        <dbReference type="PROSITE-ProRule" id="PRU10015"/>
    </source>
</evidence>
<feature type="binding site" evidence="9">
    <location>
        <position position="310"/>
    </location>
    <ligand>
        <name>S-adenosyl-L-methionine</name>
        <dbReference type="ChEBI" id="CHEBI:59789"/>
    </ligand>
</feature>
<comment type="caution">
    <text evidence="12">The sequence shown here is derived from an EMBL/GenBank/DDBJ whole genome shotgun (WGS) entry which is preliminary data.</text>
</comment>
<evidence type="ECO:0000256" key="6">
    <source>
        <dbReference type="ARBA" id="ARBA00022723"/>
    </source>
</evidence>
<dbReference type="PROSITE" id="PS51687">
    <property type="entry name" value="SAM_MT_RNA_M5U"/>
    <property type="match status" value="1"/>
</dbReference>
<dbReference type="PROSITE" id="PS01230">
    <property type="entry name" value="TRMA_1"/>
    <property type="match status" value="1"/>
</dbReference>
<evidence type="ECO:0000256" key="2">
    <source>
        <dbReference type="ARBA" id="ARBA00022552"/>
    </source>
</evidence>
<keyword evidence="1" id="KW-0004">4Fe-4S</keyword>
<feature type="binding site" evidence="9">
    <location>
        <position position="217"/>
    </location>
    <ligand>
        <name>S-adenosyl-L-methionine</name>
        <dbReference type="ChEBI" id="CHEBI:59789"/>
    </ligand>
</feature>
<evidence type="ECO:0000256" key="3">
    <source>
        <dbReference type="ARBA" id="ARBA00022603"/>
    </source>
</evidence>
<dbReference type="InterPro" id="IPR029063">
    <property type="entry name" value="SAM-dependent_MTases_sf"/>
</dbReference>
<evidence type="ECO:0000313" key="12">
    <source>
        <dbReference type="EMBL" id="GAA1139903.1"/>
    </source>
</evidence>
<keyword evidence="6" id="KW-0479">Metal-binding</keyword>
<evidence type="ECO:0000259" key="11">
    <source>
        <dbReference type="Pfam" id="PF13649"/>
    </source>
</evidence>
<dbReference type="InterPro" id="IPR010280">
    <property type="entry name" value="U5_MeTrfase_fam"/>
</dbReference>
<keyword evidence="4 9" id="KW-0808">Transferase</keyword>
<dbReference type="SUPFAM" id="SSF53335">
    <property type="entry name" value="S-adenosyl-L-methionine-dependent methyltransferases"/>
    <property type="match status" value="1"/>
</dbReference>
<dbReference type="PANTHER" id="PTHR11061">
    <property type="entry name" value="RNA M5U METHYLTRANSFERASE"/>
    <property type="match status" value="1"/>
</dbReference>
<dbReference type="EMBL" id="BAAAJE010000006">
    <property type="protein sequence ID" value="GAA1139903.1"/>
    <property type="molecule type" value="Genomic_DNA"/>
</dbReference>
<dbReference type="NCBIfam" id="TIGR02085">
    <property type="entry name" value="meth_trns_rumB"/>
    <property type="match status" value="1"/>
</dbReference>
<keyword evidence="3 9" id="KW-0489">Methyltransferase</keyword>
<keyword evidence="5 9" id="KW-0949">S-adenosyl-L-methionine</keyword>
<reference evidence="12 13" key="1">
    <citation type="journal article" date="2019" name="Int. J. Syst. Evol. Microbiol.">
        <title>The Global Catalogue of Microorganisms (GCM) 10K type strain sequencing project: providing services to taxonomists for standard genome sequencing and annotation.</title>
        <authorList>
            <consortium name="The Broad Institute Genomics Platform"/>
            <consortium name="The Broad Institute Genome Sequencing Center for Infectious Disease"/>
            <person name="Wu L."/>
            <person name="Ma J."/>
        </authorList>
    </citation>
    <scope>NUCLEOTIDE SEQUENCE [LARGE SCALE GENOMIC DNA]</scope>
    <source>
        <strain evidence="12 13">JCM 11813</strain>
    </source>
</reference>
<dbReference type="InterPro" id="IPR011825">
    <property type="entry name" value="23SrRNA_MeTrfase_RlmC"/>
</dbReference>
<keyword evidence="8" id="KW-0411">Iron-sulfur</keyword>
<comment type="similarity">
    <text evidence="9">Belongs to the class I-like SAM-binding methyltransferase superfamily. RNA M5U methyltransferase family.</text>
</comment>
<keyword evidence="2" id="KW-0698">rRNA processing</keyword>
<dbReference type="CDD" id="cd02440">
    <property type="entry name" value="AdoMet_MTases"/>
    <property type="match status" value="1"/>
</dbReference>
<organism evidence="12 13">
    <name type="scientific">Nocardioides aquiterrae</name>
    <dbReference type="NCBI Taxonomy" id="203799"/>
    <lineage>
        <taxon>Bacteria</taxon>
        <taxon>Bacillati</taxon>
        <taxon>Actinomycetota</taxon>
        <taxon>Actinomycetes</taxon>
        <taxon>Propionibacteriales</taxon>
        <taxon>Nocardioidaceae</taxon>
        <taxon>Nocardioides</taxon>
    </lineage>
</organism>
<evidence type="ECO:0000256" key="1">
    <source>
        <dbReference type="ARBA" id="ARBA00022485"/>
    </source>
</evidence>
<evidence type="ECO:0000256" key="7">
    <source>
        <dbReference type="ARBA" id="ARBA00023004"/>
    </source>
</evidence>